<sequence length="270" mass="30794">MHPDDPFDGTPQKTPRNREYQTGGLQGEVEDETWDAICETIRDPVLPLLNEAVTEAHQWAHRLAQNKSEAFAQPLDDSPPQNHTFKSILTKMADTAHLWSTRSRNEDTTPVYDYAITTQFGKQQVSVLLLEGKITRNTGQRQMWDDLTKLGQEMKAALDSIVKLQPEGDVAVIGVLVREPLVEFYTMRIHAEATYIMHRFASTYIAPEAMNVFPLVHLMDIFEHIQGKVQQTVTQIRQVKVHSSPNPKVPLSWLRPSFKKPRRCQIVDGQ</sequence>
<dbReference type="Proteomes" id="UP000823405">
    <property type="component" value="Unassembled WGS sequence"/>
</dbReference>
<evidence type="ECO:0000256" key="1">
    <source>
        <dbReference type="SAM" id="MobiDB-lite"/>
    </source>
</evidence>
<accession>A0A9P6RCR2</accession>
<comment type="caution">
    <text evidence="2">The sequence shown here is derived from an EMBL/GenBank/DDBJ whole genome shotgun (WGS) entry which is preliminary data.</text>
</comment>
<evidence type="ECO:0000313" key="2">
    <source>
        <dbReference type="EMBL" id="KAG0316134.1"/>
    </source>
</evidence>
<evidence type="ECO:0000313" key="3">
    <source>
        <dbReference type="Proteomes" id="UP000823405"/>
    </source>
</evidence>
<feature type="region of interest" description="Disordered" evidence="1">
    <location>
        <begin position="1"/>
        <end position="27"/>
    </location>
</feature>
<name>A0A9P6RCR2_9FUNG</name>
<gene>
    <name evidence="2" type="ORF">BGZ97_007357</name>
</gene>
<protein>
    <submittedName>
        <fullName evidence="2">Uncharacterized protein</fullName>
    </submittedName>
</protein>
<proteinExistence type="predicted"/>
<dbReference type="OrthoDB" id="2443381at2759"/>
<dbReference type="AlphaFoldDB" id="A0A9P6RCR2"/>
<reference evidence="2" key="1">
    <citation type="journal article" date="2020" name="Fungal Divers.">
        <title>Resolving the Mortierellaceae phylogeny through synthesis of multi-gene phylogenetics and phylogenomics.</title>
        <authorList>
            <person name="Vandepol N."/>
            <person name="Liber J."/>
            <person name="Desiro A."/>
            <person name="Na H."/>
            <person name="Kennedy M."/>
            <person name="Barry K."/>
            <person name="Grigoriev I.V."/>
            <person name="Miller A.N."/>
            <person name="O'Donnell K."/>
            <person name="Stajich J.E."/>
            <person name="Bonito G."/>
        </authorList>
    </citation>
    <scope>NUCLEOTIDE SEQUENCE</scope>
    <source>
        <strain evidence="2">NVP60</strain>
    </source>
</reference>
<organism evidence="2 3">
    <name type="scientific">Linnemannia gamsii</name>
    <dbReference type="NCBI Taxonomy" id="64522"/>
    <lineage>
        <taxon>Eukaryota</taxon>
        <taxon>Fungi</taxon>
        <taxon>Fungi incertae sedis</taxon>
        <taxon>Mucoromycota</taxon>
        <taxon>Mortierellomycotina</taxon>
        <taxon>Mortierellomycetes</taxon>
        <taxon>Mortierellales</taxon>
        <taxon>Mortierellaceae</taxon>
        <taxon>Linnemannia</taxon>
    </lineage>
</organism>
<keyword evidence="3" id="KW-1185">Reference proteome</keyword>
<dbReference type="EMBL" id="JAAAIN010000327">
    <property type="protein sequence ID" value="KAG0316134.1"/>
    <property type="molecule type" value="Genomic_DNA"/>
</dbReference>